<gene>
    <name evidence="9" type="ORF">PMEA_00029235</name>
</gene>
<name>A0AAU9W1P2_9CNID</name>
<keyword evidence="6" id="KW-0175">Coiled coil</keyword>
<evidence type="ECO:0000256" key="3">
    <source>
        <dbReference type="ARBA" id="ARBA00022833"/>
    </source>
</evidence>
<dbReference type="SUPFAM" id="SSF57716">
    <property type="entry name" value="Glucocorticoid receptor-like (DNA-binding domain)"/>
    <property type="match status" value="1"/>
</dbReference>
<evidence type="ECO:0000259" key="8">
    <source>
        <dbReference type="PROSITE" id="PS50950"/>
    </source>
</evidence>
<protein>
    <recommendedName>
        <fullName evidence="8">THAP-type domain-containing protein</fullName>
    </recommendedName>
</protein>
<dbReference type="Pfam" id="PF05485">
    <property type="entry name" value="THAP"/>
    <property type="match status" value="1"/>
</dbReference>
<feature type="region of interest" description="Disordered" evidence="7">
    <location>
        <begin position="238"/>
        <end position="271"/>
    </location>
</feature>
<accession>A0AAU9W1P2</accession>
<dbReference type="InterPro" id="IPR038441">
    <property type="entry name" value="THAP_Znf_sf"/>
</dbReference>
<dbReference type="GO" id="GO:0008270">
    <property type="term" value="F:zinc ion binding"/>
    <property type="evidence" value="ECO:0007669"/>
    <property type="project" value="UniProtKB-KW"/>
</dbReference>
<dbReference type="InterPro" id="IPR006612">
    <property type="entry name" value="THAP_Znf"/>
</dbReference>
<dbReference type="SMART" id="SM00692">
    <property type="entry name" value="DM3"/>
    <property type="match status" value="1"/>
</dbReference>
<dbReference type="PROSITE" id="PS50950">
    <property type="entry name" value="ZF_THAP"/>
    <property type="match status" value="1"/>
</dbReference>
<evidence type="ECO:0000256" key="1">
    <source>
        <dbReference type="ARBA" id="ARBA00022723"/>
    </source>
</evidence>
<organism evidence="9 10">
    <name type="scientific">Pocillopora meandrina</name>
    <dbReference type="NCBI Taxonomy" id="46732"/>
    <lineage>
        <taxon>Eukaryota</taxon>
        <taxon>Metazoa</taxon>
        <taxon>Cnidaria</taxon>
        <taxon>Anthozoa</taxon>
        <taxon>Hexacorallia</taxon>
        <taxon>Scleractinia</taxon>
        <taxon>Astrocoeniina</taxon>
        <taxon>Pocilloporidae</taxon>
        <taxon>Pocillopora</taxon>
    </lineage>
</organism>
<evidence type="ECO:0000256" key="4">
    <source>
        <dbReference type="ARBA" id="ARBA00023125"/>
    </source>
</evidence>
<feature type="region of interest" description="Disordered" evidence="7">
    <location>
        <begin position="83"/>
        <end position="107"/>
    </location>
</feature>
<comment type="caution">
    <text evidence="9">The sequence shown here is derived from an EMBL/GenBank/DDBJ whole genome shotgun (WGS) entry which is preliminary data.</text>
</comment>
<keyword evidence="10" id="KW-1185">Reference proteome</keyword>
<evidence type="ECO:0000313" key="10">
    <source>
        <dbReference type="Proteomes" id="UP001159428"/>
    </source>
</evidence>
<evidence type="ECO:0000256" key="2">
    <source>
        <dbReference type="ARBA" id="ARBA00022771"/>
    </source>
</evidence>
<reference evidence="9 10" key="1">
    <citation type="submission" date="2022-05" db="EMBL/GenBank/DDBJ databases">
        <authorList>
            <consortium name="Genoscope - CEA"/>
            <person name="William W."/>
        </authorList>
    </citation>
    <scope>NUCLEOTIDE SEQUENCE [LARGE SCALE GENOMIC DNA]</scope>
</reference>
<feature type="domain" description="THAP-type" evidence="8">
    <location>
        <begin position="1"/>
        <end position="87"/>
    </location>
</feature>
<feature type="region of interest" description="Disordered" evidence="7">
    <location>
        <begin position="131"/>
        <end position="157"/>
    </location>
</feature>
<dbReference type="AlphaFoldDB" id="A0AAU9W1P2"/>
<dbReference type="PANTHER" id="PTHR23080:SF133">
    <property type="entry name" value="SI:CH211-262I1.5-RELATED"/>
    <property type="match status" value="1"/>
</dbReference>
<dbReference type="EMBL" id="CALNXJ010000006">
    <property type="protein sequence ID" value="CAH3041489.1"/>
    <property type="molecule type" value="Genomic_DNA"/>
</dbReference>
<keyword evidence="2 5" id="KW-0863">Zinc-finger</keyword>
<evidence type="ECO:0000256" key="7">
    <source>
        <dbReference type="SAM" id="MobiDB-lite"/>
    </source>
</evidence>
<dbReference type="GO" id="GO:0003677">
    <property type="term" value="F:DNA binding"/>
    <property type="evidence" value="ECO:0007669"/>
    <property type="project" value="UniProtKB-UniRule"/>
</dbReference>
<proteinExistence type="predicted"/>
<feature type="compositionally biased region" description="Acidic residues" evidence="7">
    <location>
        <begin position="250"/>
        <end position="262"/>
    </location>
</feature>
<feature type="coiled-coil region" evidence="6">
    <location>
        <begin position="164"/>
        <end position="198"/>
    </location>
</feature>
<dbReference type="Gene3D" id="6.20.210.20">
    <property type="entry name" value="THAP domain"/>
    <property type="match status" value="1"/>
</dbReference>
<keyword evidence="4 5" id="KW-0238">DNA-binding</keyword>
<dbReference type="Proteomes" id="UP001159428">
    <property type="component" value="Unassembled WGS sequence"/>
</dbReference>
<dbReference type="PANTHER" id="PTHR23080">
    <property type="entry name" value="THAP DOMAIN PROTEIN"/>
    <property type="match status" value="1"/>
</dbReference>
<evidence type="ECO:0000256" key="5">
    <source>
        <dbReference type="PROSITE-ProRule" id="PRU00309"/>
    </source>
</evidence>
<evidence type="ECO:0000313" key="9">
    <source>
        <dbReference type="EMBL" id="CAH3041489.1"/>
    </source>
</evidence>
<sequence>MVTSCCVPECNQKGKKPPTGEKVSFFEFPRTPTRRKQWIHAIRREEGKDFKIVDGTKVCSLHFRREDLRKSFNGRAYVVPGGVPTRFSSSVPSPRKRKAPPERHPLPQKKLFATTSASSDHTELHVVSETDITAESLSKSTATASNRNTEPNDTCSELNAPKKIEELEEEVLKLRQENTELKKKLDEVEKQNEAISARLFSLERFTSDADINFYTGLPNYATFLALFNFLNPGENGENIRPRSTLKDVPEDFYDVDSDDEENISPAKKGRPRKLKPVEEFLLSYAA</sequence>
<feature type="compositionally biased region" description="Basic and acidic residues" evidence="7">
    <location>
        <begin position="238"/>
        <end position="249"/>
    </location>
</feature>
<evidence type="ECO:0000256" key="6">
    <source>
        <dbReference type="SAM" id="Coils"/>
    </source>
</evidence>
<keyword evidence="1" id="KW-0479">Metal-binding</keyword>
<keyword evidence="3" id="KW-0862">Zinc</keyword>
<dbReference type="SMART" id="SM00980">
    <property type="entry name" value="THAP"/>
    <property type="match status" value="1"/>
</dbReference>